<dbReference type="InterPro" id="IPR000980">
    <property type="entry name" value="SH2"/>
</dbReference>
<evidence type="ECO:0000313" key="7">
    <source>
        <dbReference type="Proteomes" id="UP001208570"/>
    </source>
</evidence>
<keyword evidence="4" id="KW-0727">SH2 domain</keyword>
<feature type="domain" description="SH2" evidence="5">
    <location>
        <begin position="1"/>
        <end position="82"/>
    </location>
</feature>
<keyword evidence="1" id="KW-0399">Innate immunity</keyword>
<accession>A0AAD9IWT3</accession>
<name>A0AAD9IWT3_9ANNE</name>
<dbReference type="GO" id="GO:0009966">
    <property type="term" value="P:regulation of signal transduction"/>
    <property type="evidence" value="ECO:0007669"/>
    <property type="project" value="TreeGrafter"/>
</dbReference>
<organism evidence="6 7">
    <name type="scientific">Paralvinella palmiformis</name>
    <dbReference type="NCBI Taxonomy" id="53620"/>
    <lineage>
        <taxon>Eukaryota</taxon>
        <taxon>Metazoa</taxon>
        <taxon>Spiralia</taxon>
        <taxon>Lophotrochozoa</taxon>
        <taxon>Annelida</taxon>
        <taxon>Polychaeta</taxon>
        <taxon>Sedentaria</taxon>
        <taxon>Canalipalpata</taxon>
        <taxon>Terebellida</taxon>
        <taxon>Terebelliformia</taxon>
        <taxon>Alvinellidae</taxon>
        <taxon>Paralvinella</taxon>
    </lineage>
</organism>
<sequence>EKKDGSFLIRDSETIAGAYTLCLLYQGRLHQYRILPSDNDMIYIQAEKGVPERKYTDLATLVSEYLNRGTQNGLVYALKHPVEVQE</sequence>
<protein>
    <recommendedName>
        <fullName evidence="5">SH2 domain-containing protein</fullName>
    </recommendedName>
</protein>
<dbReference type="SUPFAM" id="SSF55550">
    <property type="entry name" value="SH2 domain"/>
    <property type="match status" value="1"/>
</dbReference>
<dbReference type="PANTHER" id="PTHR46051">
    <property type="entry name" value="SH2 DOMAIN-CONTAINING PROTEIN"/>
    <property type="match status" value="1"/>
</dbReference>
<evidence type="ECO:0000259" key="5">
    <source>
        <dbReference type="PROSITE" id="PS50001"/>
    </source>
</evidence>
<reference evidence="6" key="1">
    <citation type="journal article" date="2023" name="Mol. Biol. Evol.">
        <title>Third-Generation Sequencing Reveals the Adaptive Role of the Epigenome in Three Deep-Sea Polychaetes.</title>
        <authorList>
            <person name="Perez M."/>
            <person name="Aroh O."/>
            <person name="Sun Y."/>
            <person name="Lan Y."/>
            <person name="Juniper S.K."/>
            <person name="Young C.R."/>
            <person name="Angers B."/>
            <person name="Qian P.Y."/>
        </authorList>
    </citation>
    <scope>NUCLEOTIDE SEQUENCE</scope>
    <source>
        <strain evidence="6">P08H-3</strain>
    </source>
</reference>
<proteinExistence type="predicted"/>
<keyword evidence="2" id="KW-0391">Immunity</keyword>
<dbReference type="AlphaFoldDB" id="A0AAD9IWT3"/>
<evidence type="ECO:0000256" key="4">
    <source>
        <dbReference type="PROSITE-ProRule" id="PRU00191"/>
    </source>
</evidence>
<gene>
    <name evidence="6" type="ORF">LSH36_1040g00083</name>
</gene>
<evidence type="ECO:0000256" key="2">
    <source>
        <dbReference type="ARBA" id="ARBA00022859"/>
    </source>
</evidence>
<dbReference type="EMBL" id="JAODUP010001040">
    <property type="protein sequence ID" value="KAK2141793.1"/>
    <property type="molecule type" value="Genomic_DNA"/>
</dbReference>
<evidence type="ECO:0000256" key="1">
    <source>
        <dbReference type="ARBA" id="ARBA00022588"/>
    </source>
</evidence>
<evidence type="ECO:0000313" key="6">
    <source>
        <dbReference type="EMBL" id="KAK2141793.1"/>
    </source>
</evidence>
<keyword evidence="3" id="KW-1064">Adaptive immunity</keyword>
<dbReference type="PROSITE" id="PS50001">
    <property type="entry name" value="SH2"/>
    <property type="match status" value="1"/>
</dbReference>
<dbReference type="PRINTS" id="PR00401">
    <property type="entry name" value="SH2DOMAIN"/>
</dbReference>
<feature type="non-terminal residue" evidence="6">
    <location>
        <position position="86"/>
    </location>
</feature>
<dbReference type="GO" id="GO:0002250">
    <property type="term" value="P:adaptive immune response"/>
    <property type="evidence" value="ECO:0007669"/>
    <property type="project" value="UniProtKB-KW"/>
</dbReference>
<dbReference type="PANTHER" id="PTHR46051:SF1">
    <property type="entry name" value="INOSITOL POLYPHOSPHATE-RELATED PHOSPHATASE DOMAIN-CONTAINING PROTEIN"/>
    <property type="match status" value="1"/>
</dbReference>
<comment type="caution">
    <text evidence="6">The sequence shown here is derived from an EMBL/GenBank/DDBJ whole genome shotgun (WGS) entry which is preliminary data.</text>
</comment>
<feature type="non-terminal residue" evidence="6">
    <location>
        <position position="1"/>
    </location>
</feature>
<dbReference type="InterPro" id="IPR036860">
    <property type="entry name" value="SH2_dom_sf"/>
</dbReference>
<dbReference type="Gene3D" id="3.30.505.10">
    <property type="entry name" value="SH2 domain"/>
    <property type="match status" value="1"/>
</dbReference>
<evidence type="ECO:0000256" key="3">
    <source>
        <dbReference type="ARBA" id="ARBA00023130"/>
    </source>
</evidence>
<keyword evidence="7" id="KW-1185">Reference proteome</keyword>
<dbReference type="GO" id="GO:0050776">
    <property type="term" value="P:regulation of immune response"/>
    <property type="evidence" value="ECO:0007669"/>
    <property type="project" value="TreeGrafter"/>
</dbReference>
<dbReference type="Pfam" id="PF00017">
    <property type="entry name" value="SH2"/>
    <property type="match status" value="1"/>
</dbReference>
<dbReference type="Proteomes" id="UP001208570">
    <property type="component" value="Unassembled WGS sequence"/>
</dbReference>
<dbReference type="GO" id="GO:0045087">
    <property type="term" value="P:innate immune response"/>
    <property type="evidence" value="ECO:0007669"/>
    <property type="project" value="UniProtKB-KW"/>
</dbReference>